<protein>
    <submittedName>
        <fullName evidence="2">Uncharacterized protein</fullName>
    </submittedName>
</protein>
<feature type="region of interest" description="Disordered" evidence="1">
    <location>
        <begin position="43"/>
        <end position="86"/>
    </location>
</feature>
<dbReference type="AlphaFoldDB" id="A0A506U0P1"/>
<dbReference type="RefSeq" id="WP_141167491.1">
    <property type="nucleotide sequence ID" value="NZ_VHLH01000024.1"/>
</dbReference>
<proteinExistence type="predicted"/>
<feature type="compositionally biased region" description="Basic residues" evidence="1">
    <location>
        <begin position="43"/>
        <end position="52"/>
    </location>
</feature>
<sequence length="86" mass="10036">MGELRIELDDTELVRTLEDLASHHGQTVEAELRSLIENAAAEHRKRAERVRRAREISAMTPKDIEQSDSVETIRQMREERDRQLGR</sequence>
<gene>
    <name evidence="2" type="ORF">FJU11_12970</name>
</gene>
<feature type="compositionally biased region" description="Basic and acidic residues" evidence="1">
    <location>
        <begin position="74"/>
        <end position="86"/>
    </location>
</feature>
<dbReference type="Proteomes" id="UP000320314">
    <property type="component" value="Unassembled WGS sequence"/>
</dbReference>
<evidence type="ECO:0000313" key="3">
    <source>
        <dbReference type="Proteomes" id="UP000320314"/>
    </source>
</evidence>
<keyword evidence="3" id="KW-1185">Reference proteome</keyword>
<dbReference type="OrthoDB" id="2389872at2"/>
<dbReference type="EMBL" id="VHLH01000024">
    <property type="protein sequence ID" value="TPW27048.1"/>
    <property type="molecule type" value="Genomic_DNA"/>
</dbReference>
<reference evidence="2 3" key="1">
    <citation type="submission" date="2019-06" db="EMBL/GenBank/DDBJ databases">
        <authorList>
            <person name="Li M."/>
        </authorList>
    </citation>
    <scope>NUCLEOTIDE SEQUENCE [LARGE SCALE GENOMIC DNA]</scope>
    <source>
        <strain evidence="2 3">BGMRC6574</strain>
    </source>
</reference>
<evidence type="ECO:0000256" key="1">
    <source>
        <dbReference type="SAM" id="MobiDB-lite"/>
    </source>
</evidence>
<comment type="caution">
    <text evidence="2">The sequence shown here is derived from an EMBL/GenBank/DDBJ whole genome shotgun (WGS) entry which is preliminary data.</text>
</comment>
<name>A0A506U0P1_9HYPH</name>
<organism evidence="2 3">
    <name type="scientific">Pararhizobium mangrovi</name>
    <dbReference type="NCBI Taxonomy" id="2590452"/>
    <lineage>
        <taxon>Bacteria</taxon>
        <taxon>Pseudomonadati</taxon>
        <taxon>Pseudomonadota</taxon>
        <taxon>Alphaproteobacteria</taxon>
        <taxon>Hyphomicrobiales</taxon>
        <taxon>Rhizobiaceae</taxon>
        <taxon>Rhizobium/Agrobacterium group</taxon>
        <taxon>Pararhizobium</taxon>
    </lineage>
</organism>
<accession>A0A506U0P1</accession>
<evidence type="ECO:0000313" key="2">
    <source>
        <dbReference type="EMBL" id="TPW27048.1"/>
    </source>
</evidence>